<evidence type="ECO:0000256" key="2">
    <source>
        <dbReference type="SAM" id="Phobius"/>
    </source>
</evidence>
<organism evidence="3 4">
    <name type="scientific">Candidatus Enterococcus moelleringii</name>
    <dbReference type="NCBI Taxonomy" id="2815325"/>
    <lineage>
        <taxon>Bacteria</taxon>
        <taxon>Bacillati</taxon>
        <taxon>Bacillota</taxon>
        <taxon>Bacilli</taxon>
        <taxon>Lactobacillales</taxon>
        <taxon>Enterococcaceae</taxon>
        <taxon>Enterococcus</taxon>
    </lineage>
</organism>
<feature type="compositionally biased region" description="Polar residues" evidence="1">
    <location>
        <begin position="181"/>
        <end position="195"/>
    </location>
</feature>
<reference evidence="3 4" key="1">
    <citation type="submission" date="2021-03" db="EMBL/GenBank/DDBJ databases">
        <title>Enterococcal diversity collection.</title>
        <authorList>
            <person name="Gilmore M.S."/>
            <person name="Schwartzman J."/>
            <person name="Van Tyne D."/>
            <person name="Martin M."/>
            <person name="Earl A.M."/>
            <person name="Manson A.L."/>
            <person name="Straub T."/>
            <person name="Salamzade R."/>
            <person name="Saavedra J."/>
            <person name="Lebreton F."/>
            <person name="Prichula J."/>
            <person name="Schaufler K."/>
            <person name="Gaca A."/>
            <person name="Sgardioli B."/>
            <person name="Wagenaar J."/>
            <person name="Strong T."/>
        </authorList>
    </citation>
    <scope>NUCLEOTIDE SEQUENCE [LARGE SCALE GENOMIC DNA]</scope>
    <source>
        <strain evidence="3 4">669A</strain>
    </source>
</reference>
<dbReference type="RefSeq" id="WP_207674158.1">
    <property type="nucleotide sequence ID" value="NZ_JAFREM010000020.1"/>
</dbReference>
<evidence type="ECO:0000313" key="3">
    <source>
        <dbReference type="EMBL" id="MBO1307231.1"/>
    </source>
</evidence>
<evidence type="ECO:0008006" key="5">
    <source>
        <dbReference type="Google" id="ProtNLM"/>
    </source>
</evidence>
<protein>
    <recommendedName>
        <fullName evidence="5">Streptococcal pilin isopeptide linker domain-containing protein</fullName>
    </recommendedName>
</protein>
<keyword evidence="2" id="KW-0812">Transmembrane</keyword>
<proteinExistence type="predicted"/>
<gene>
    <name evidence="3" type="ORF">JZO70_13725</name>
</gene>
<comment type="caution">
    <text evidence="3">The sequence shown here is derived from an EMBL/GenBank/DDBJ whole genome shotgun (WGS) entry which is preliminary data.</text>
</comment>
<evidence type="ECO:0000313" key="4">
    <source>
        <dbReference type="Proteomes" id="UP000664601"/>
    </source>
</evidence>
<dbReference type="EMBL" id="JAFREM010000020">
    <property type="protein sequence ID" value="MBO1307231.1"/>
    <property type="molecule type" value="Genomic_DNA"/>
</dbReference>
<dbReference type="Proteomes" id="UP000664601">
    <property type="component" value="Unassembled WGS sequence"/>
</dbReference>
<keyword evidence="2" id="KW-0472">Membrane</keyword>
<keyword evidence="2" id="KW-1133">Transmembrane helix</keyword>
<evidence type="ECO:0000256" key="1">
    <source>
        <dbReference type="SAM" id="MobiDB-lite"/>
    </source>
</evidence>
<sequence length="240" mass="26607">MKIMNNLIRLFFCLCVFGGTSIYCYAEELTAVTLTMDQSFVDLDGASYPAEAEVTYLLTADTPDSPMPVGSVGGQYRFNLKGNSSGVTAPILFEHAGIFSYQLQASIPDSFPYQGTPPVYYIQVYVKNDGNSLMSVYNQERTKVSAMSAVYTSPTRRVIADQNVREDNRRIPDTRILSGNVPANQATSRRSLPRTGDSSQTIIWRVLGIICLMGVLIVQVKKESRSQTMLIQNRKKGSDE</sequence>
<feature type="transmembrane region" description="Helical" evidence="2">
    <location>
        <begin position="202"/>
        <end position="220"/>
    </location>
</feature>
<feature type="region of interest" description="Disordered" evidence="1">
    <location>
        <begin position="175"/>
        <end position="195"/>
    </location>
</feature>
<name>A0ABS3LER8_9ENTE</name>
<accession>A0ABS3LER8</accession>
<keyword evidence="4" id="KW-1185">Reference proteome</keyword>